<evidence type="ECO:0000259" key="2">
    <source>
        <dbReference type="Pfam" id="PF13699"/>
    </source>
</evidence>
<name>A0A7D7LFI5_9NOSO</name>
<feature type="domain" description="eCIS core" evidence="2">
    <location>
        <begin position="103"/>
        <end position="177"/>
    </location>
</feature>
<evidence type="ECO:0000313" key="4">
    <source>
        <dbReference type="Proteomes" id="UP000514713"/>
    </source>
</evidence>
<keyword evidence="4" id="KW-1185">Reference proteome</keyword>
<organism evidence="3 4">
    <name type="scientific">Nostoc edaphicum CCNP1411</name>
    <dbReference type="NCBI Taxonomy" id="1472755"/>
    <lineage>
        <taxon>Bacteria</taxon>
        <taxon>Bacillati</taxon>
        <taxon>Cyanobacteriota</taxon>
        <taxon>Cyanophyceae</taxon>
        <taxon>Nostocales</taxon>
        <taxon>Nostocaceae</taxon>
        <taxon>Nostoc</taxon>
    </lineage>
</organism>
<dbReference type="EMBL" id="CP054698">
    <property type="protein sequence ID" value="QMS92373.1"/>
    <property type="molecule type" value="Genomic_DNA"/>
</dbReference>
<dbReference type="InterPro" id="IPR025295">
    <property type="entry name" value="eCIS_core_dom"/>
</dbReference>
<dbReference type="AlphaFoldDB" id="A0A7D7LFI5"/>
<protein>
    <submittedName>
        <fullName evidence="3">DUF4157 domain-containing protein</fullName>
    </submittedName>
</protein>
<dbReference type="KEGG" id="ned:HUN01_34060"/>
<dbReference type="Pfam" id="PF13699">
    <property type="entry name" value="eCIS_core"/>
    <property type="match status" value="1"/>
</dbReference>
<feature type="region of interest" description="Disordered" evidence="1">
    <location>
        <begin position="1"/>
        <end position="36"/>
    </location>
</feature>
<evidence type="ECO:0000313" key="3">
    <source>
        <dbReference type="EMBL" id="QMS92373.1"/>
    </source>
</evidence>
<reference evidence="4" key="1">
    <citation type="submission" date="2020-06" db="EMBL/GenBank/DDBJ databases">
        <title>Nostoc edaphicum CCNP1411 genome.</title>
        <authorList>
            <person name="Fidor A."/>
            <person name="Grabski M."/>
            <person name="Gawor J."/>
            <person name="Gromadka R."/>
            <person name="Wegrzyn G."/>
            <person name="Mazur-Marzec H."/>
        </authorList>
    </citation>
    <scope>NUCLEOTIDE SEQUENCE [LARGE SCALE GENOMIC DNA]</scope>
    <source>
        <strain evidence="4">CCNP1411</strain>
    </source>
</reference>
<dbReference type="Proteomes" id="UP000514713">
    <property type="component" value="Chromosome"/>
</dbReference>
<sequence>MQRMAQPVNHQSIQREALPEEEEELQMKSLDNSTLQREVLPEDEEELQMKSLDNTLQREALPEEEEELQMKPMMQRQAEAGMASAPDLEASINQARGGGQIMADNIREPMEQAFGADFSGVKVHTDGQSDQLNRSIQARAFTTGQDVFFRQGEYNPGSRGGQELLAHELTHVVQQNGVLTKGIIQRKEVTELVNSLETVMVEGKLKKEQIIDGLKQLDESDRNDPNFARALVDFVKARNQKEFNIEDLTSQPDPKFGKKHVDKKWTFRHYTTQKYESLQSLAQLEAKGIEASKNTNARDWEDLGNQGYVFGLIAIDGEVPNRTWLSNMKYYAEYDLKKLDSVWVSGDMLTDDGRKQNSYQGTGINIVYQLSKMLGFINQNSANELDGKFKNALEAKVSPASLGSLNWTDV</sequence>
<gene>
    <name evidence="3" type="ORF">HUN01_34060</name>
</gene>
<proteinExistence type="predicted"/>
<evidence type="ECO:0000256" key="1">
    <source>
        <dbReference type="SAM" id="MobiDB-lite"/>
    </source>
</evidence>
<accession>A0A7D7LFI5</accession>